<dbReference type="AlphaFoldDB" id="A0A6C0B4B7"/>
<reference evidence="2" key="1">
    <citation type="journal article" date="2020" name="Nature">
        <title>Giant virus diversity and host interactions through global metagenomics.</title>
        <authorList>
            <person name="Schulz F."/>
            <person name="Roux S."/>
            <person name="Paez-Espino D."/>
            <person name="Jungbluth S."/>
            <person name="Walsh D.A."/>
            <person name="Denef V.J."/>
            <person name="McMahon K.D."/>
            <person name="Konstantinidis K.T."/>
            <person name="Eloe-Fadrosh E.A."/>
            <person name="Kyrpides N.C."/>
            <person name="Woyke T."/>
        </authorList>
    </citation>
    <scope>NUCLEOTIDE SEQUENCE</scope>
    <source>
        <strain evidence="2">GVMAG-M-3300009422-16</strain>
    </source>
</reference>
<evidence type="ECO:0000256" key="1">
    <source>
        <dbReference type="SAM" id="Coils"/>
    </source>
</evidence>
<accession>A0A6C0B4B7</accession>
<sequence>MENIYNNFLSDLKQFENTYKNEISNKNNIIKDKNVELNSFKENNNILKLEITQLNDKLLELTEELKNFNKVSLLRKLHVKYDKINHKNTVLKQRVNYYKNKLLKNNIYLEETVDLTNKHDLEDKSSKLPKEDCSVVEITIKKEKDLAIEVSDDPEDFEEIAVDLIKIKKRFYYSEHIDDGTIIIYKAIKIKKGDYDVGDRIGILLDNKLVKD</sequence>
<protein>
    <submittedName>
        <fullName evidence="2">Uncharacterized protein</fullName>
    </submittedName>
</protein>
<dbReference type="EMBL" id="MN739059">
    <property type="protein sequence ID" value="QHS86644.1"/>
    <property type="molecule type" value="Genomic_DNA"/>
</dbReference>
<keyword evidence="1" id="KW-0175">Coiled coil</keyword>
<feature type="coiled-coil region" evidence="1">
    <location>
        <begin position="30"/>
        <end position="71"/>
    </location>
</feature>
<organism evidence="2">
    <name type="scientific">viral metagenome</name>
    <dbReference type="NCBI Taxonomy" id="1070528"/>
    <lineage>
        <taxon>unclassified sequences</taxon>
        <taxon>metagenomes</taxon>
        <taxon>organismal metagenomes</taxon>
    </lineage>
</organism>
<evidence type="ECO:0000313" key="2">
    <source>
        <dbReference type="EMBL" id="QHS86644.1"/>
    </source>
</evidence>
<proteinExistence type="predicted"/>
<name>A0A6C0B4B7_9ZZZZ</name>